<proteinExistence type="predicted"/>
<dbReference type="EMBL" id="UOFK01000079">
    <property type="protein sequence ID" value="VAW75495.1"/>
    <property type="molecule type" value="Genomic_DNA"/>
</dbReference>
<dbReference type="Pfam" id="PF18914">
    <property type="entry name" value="DUF5666"/>
    <property type="match status" value="4"/>
</dbReference>
<feature type="domain" description="DUF5666" evidence="1">
    <location>
        <begin position="120"/>
        <end position="179"/>
    </location>
</feature>
<gene>
    <name evidence="2" type="ORF">MNBD_GAMMA13-1556</name>
</gene>
<protein>
    <recommendedName>
        <fullName evidence="1">DUF5666 domain-containing protein</fullName>
    </recommendedName>
</protein>
<evidence type="ECO:0000259" key="1">
    <source>
        <dbReference type="Pfam" id="PF18914"/>
    </source>
</evidence>
<organism evidence="2">
    <name type="scientific">hydrothermal vent metagenome</name>
    <dbReference type="NCBI Taxonomy" id="652676"/>
    <lineage>
        <taxon>unclassified sequences</taxon>
        <taxon>metagenomes</taxon>
        <taxon>ecological metagenomes</taxon>
    </lineage>
</organism>
<accession>A0A3B0Y439</accession>
<feature type="domain" description="DUF5666" evidence="1">
    <location>
        <begin position="345"/>
        <end position="408"/>
    </location>
</feature>
<dbReference type="PROSITE" id="PS51257">
    <property type="entry name" value="PROKAR_LIPOPROTEIN"/>
    <property type="match status" value="1"/>
</dbReference>
<evidence type="ECO:0000313" key="2">
    <source>
        <dbReference type="EMBL" id="VAW75495.1"/>
    </source>
</evidence>
<sequence>MPWRVAVLFLIIGSLAGCGGGASGGSADSSPFSEGGSSGTGVTATTIETTVAKGTINGFGGLSTGGIDYNIDAATISFNGQPGSADQLETGMVVEVDAEVDAATGTGTAENIVFDYNLVGVIDEINPAGKTVIALGQKVQFDEITTFKNTLSGDLSVGDVILVSGFTDVNERILASYIEKSVTGFPDAIFEGVLTQLETSSKTFVIGEQLVDYSGAQLLSIPNNILQSGFSVRITGSETALMPGSPDTVVLATSVEGVAEGLSGNPGENIRVEGLISRVFEPLEFRLDGNTVVANSSTQYANGVAEEIVVNARVFVEGTIDAAGVINAENIRFTLPTDVVIEAEVDAINVADNTLSVLGRTVAVDAFTILKDGSSANIQRFSLSDIVIGDRLKITGRDDGLNIDAARIDRVDVIANNAQIILEGVVGASVSNPRFSVAGLIIDTSTLQDLSGFSQGGVTPVTRSTFFASLQPEMVVRILGRFLAGELAPSRVEIVQCCNWEVYLGIPGAFIGGGNDVVFTWDGTLNTDILSGNVNATLSTNATVLGLPSAIEEVRIFAPGAYVFDTGLDPTLSTNF</sequence>
<feature type="domain" description="DUF5666" evidence="1">
    <location>
        <begin position="57"/>
        <end position="112"/>
    </location>
</feature>
<feature type="non-terminal residue" evidence="2">
    <location>
        <position position="576"/>
    </location>
</feature>
<dbReference type="InterPro" id="IPR043724">
    <property type="entry name" value="DUF5666"/>
</dbReference>
<dbReference type="AlphaFoldDB" id="A0A3B0Y439"/>
<reference evidence="2" key="1">
    <citation type="submission" date="2018-06" db="EMBL/GenBank/DDBJ databases">
        <authorList>
            <person name="Zhirakovskaya E."/>
        </authorList>
    </citation>
    <scope>NUCLEOTIDE SEQUENCE</scope>
</reference>
<name>A0A3B0Y439_9ZZZZ</name>
<feature type="domain" description="DUF5666" evidence="1">
    <location>
        <begin position="273"/>
        <end position="331"/>
    </location>
</feature>